<dbReference type="EMBL" id="MRXX01000016">
    <property type="protein sequence ID" value="MBK4780501.1"/>
    <property type="molecule type" value="Genomic_DNA"/>
</dbReference>
<keyword evidence="3" id="KW-1185">Reference proteome</keyword>
<dbReference type="Proteomes" id="UP000676511">
    <property type="component" value="Chromosome"/>
</dbReference>
<gene>
    <name evidence="1" type="ORF">BTU61_09905</name>
    <name evidence="2" type="ORF">J4854_06380</name>
</gene>
<evidence type="ECO:0000313" key="2">
    <source>
        <dbReference type="EMBL" id="QUB38181.1"/>
    </source>
</evidence>
<reference evidence="1" key="1">
    <citation type="submission" date="2016-12" db="EMBL/GenBank/DDBJ databases">
        <title>Draft genome of Streptococcus lactarius CCUG 66490T type strain.</title>
        <authorList>
            <person name="Salva-Serra F."/>
            <person name="Engstrom-Jakobsson H."/>
            <person name="Thorell K."/>
            <person name="Gomila M."/>
            <person name="Gonzales-Siles L."/>
            <person name="Busquets A."/>
            <person name="Jaen-Luchoro D."/>
            <person name="Karlsson R."/>
            <person name="Kristiansson E."/>
            <person name="Moore E."/>
        </authorList>
    </citation>
    <scope>NUCLEOTIDE SEQUENCE</scope>
    <source>
        <strain evidence="1">CCUG 66490</strain>
    </source>
</reference>
<dbReference type="PANTHER" id="PTHR40056:SF1">
    <property type="entry name" value="DUF1836 DOMAIN-CONTAINING PROTEIN"/>
    <property type="match status" value="1"/>
</dbReference>
<evidence type="ECO:0000313" key="3">
    <source>
        <dbReference type="Proteomes" id="UP000676511"/>
    </source>
</evidence>
<proteinExistence type="predicted"/>
<accession>A0A9X0WRR9</accession>
<dbReference type="PANTHER" id="PTHR40056">
    <property type="entry name" value="HYPOTHETICAL CYTOSOLIC PROTEIN"/>
    <property type="match status" value="1"/>
</dbReference>
<reference evidence="2 3" key="2">
    <citation type="submission" date="2021-03" db="EMBL/GenBank/DDBJ databases">
        <title>Human Oral Microbial Genomes.</title>
        <authorList>
            <person name="Johnston C.D."/>
            <person name="Chen T."/>
            <person name="Dewhirst F.E."/>
        </authorList>
    </citation>
    <scope>NUCLEOTIDE SEQUENCE [LARGE SCALE GENOMIC DNA]</scope>
    <source>
        <strain evidence="2 3">CCUG 66490</strain>
    </source>
</reference>
<evidence type="ECO:0000313" key="4">
    <source>
        <dbReference type="Proteomes" id="UP001138780"/>
    </source>
</evidence>
<dbReference type="InterPro" id="IPR014975">
    <property type="entry name" value="DUF1836"/>
</dbReference>
<dbReference type="Proteomes" id="UP001138780">
    <property type="component" value="Unassembled WGS sequence"/>
</dbReference>
<dbReference type="EMBL" id="CP072329">
    <property type="protein sequence ID" value="QUB38181.1"/>
    <property type="molecule type" value="Genomic_DNA"/>
</dbReference>
<dbReference type="RefSeq" id="WP_200773377.1">
    <property type="nucleotide sequence ID" value="NZ_CP072329.1"/>
</dbReference>
<evidence type="ECO:0000313" key="1">
    <source>
        <dbReference type="EMBL" id="MBK4780501.1"/>
    </source>
</evidence>
<dbReference type="Pfam" id="PF08876">
    <property type="entry name" value="DUF1836"/>
    <property type="match status" value="1"/>
</dbReference>
<protein>
    <submittedName>
        <fullName evidence="2">DUF1836 domain-containing protein</fullName>
    </submittedName>
</protein>
<sequence>MTTFHYPSWEELPDLDLYLDQVLLYVNKTCAPVLSSSDKGLTAAMINNYVKHGYVEKPDKKKYQRHQIARLIAITTLKTVFSIQEIASTLNYLHQQANSDLLYNSFVDYLNEQKEPIAPIIRAACQTVQLYLETVSYIQPENSEDIPDELHHETK</sequence>
<dbReference type="AlphaFoldDB" id="A0A9X0WRR9"/>
<name>A0A9X0WRR9_9STRE</name>
<organism evidence="1 4">
    <name type="scientific">Streptococcus lactarius</name>
    <dbReference type="NCBI Taxonomy" id="684066"/>
    <lineage>
        <taxon>Bacteria</taxon>
        <taxon>Bacillati</taxon>
        <taxon>Bacillota</taxon>
        <taxon>Bacilli</taxon>
        <taxon>Lactobacillales</taxon>
        <taxon>Streptococcaceae</taxon>
        <taxon>Streptococcus</taxon>
    </lineage>
</organism>